<keyword evidence="7 13" id="KW-1133">Transmembrane helix</keyword>
<dbReference type="GO" id="GO:0016765">
    <property type="term" value="F:transferase activity, transferring alkyl or aryl (other than methyl) groups"/>
    <property type="evidence" value="ECO:0007669"/>
    <property type="project" value="InterPro"/>
</dbReference>
<dbReference type="PANTHER" id="PTHR24305">
    <property type="entry name" value="CYTOCHROME P450"/>
    <property type="match status" value="1"/>
</dbReference>
<dbReference type="GO" id="GO:0005506">
    <property type="term" value="F:iron ion binding"/>
    <property type="evidence" value="ECO:0007669"/>
    <property type="project" value="InterPro"/>
</dbReference>
<dbReference type="InterPro" id="IPR002401">
    <property type="entry name" value="Cyt_P450_E_grp-I"/>
</dbReference>
<reference evidence="14" key="1">
    <citation type="submission" date="2022-07" db="EMBL/GenBank/DDBJ databases">
        <title>Genome Sequence of Xylaria arbuscula.</title>
        <authorList>
            <person name="Buettner E."/>
        </authorList>
    </citation>
    <scope>NUCLEOTIDE SEQUENCE</scope>
    <source>
        <strain evidence="14">VT107</strain>
    </source>
</reference>
<dbReference type="VEuPathDB" id="FungiDB:F4678DRAFT_477803"/>
<evidence type="ECO:0000256" key="5">
    <source>
        <dbReference type="ARBA" id="ARBA00022692"/>
    </source>
</evidence>
<feature type="transmembrane region" description="Helical" evidence="13">
    <location>
        <begin position="21"/>
        <end position="37"/>
    </location>
</feature>
<evidence type="ECO:0008006" key="16">
    <source>
        <dbReference type="Google" id="ProtNLM"/>
    </source>
</evidence>
<dbReference type="VEuPathDB" id="FungiDB:F4678DRAFT_471153"/>
<evidence type="ECO:0000256" key="2">
    <source>
        <dbReference type="ARBA" id="ARBA00004141"/>
    </source>
</evidence>
<comment type="cofactor">
    <cofactor evidence="1 12">
        <name>heme</name>
        <dbReference type="ChEBI" id="CHEBI:30413"/>
    </cofactor>
</comment>
<dbReference type="GO" id="GO:0020037">
    <property type="term" value="F:heme binding"/>
    <property type="evidence" value="ECO:0007669"/>
    <property type="project" value="InterPro"/>
</dbReference>
<dbReference type="InterPro" id="IPR050121">
    <property type="entry name" value="Cytochrome_P450_monoxygenase"/>
</dbReference>
<dbReference type="Pfam" id="PF00067">
    <property type="entry name" value="p450"/>
    <property type="match status" value="1"/>
</dbReference>
<evidence type="ECO:0000313" key="14">
    <source>
        <dbReference type="EMBL" id="KAJ3577852.1"/>
    </source>
</evidence>
<evidence type="ECO:0000256" key="7">
    <source>
        <dbReference type="ARBA" id="ARBA00022989"/>
    </source>
</evidence>
<evidence type="ECO:0000256" key="9">
    <source>
        <dbReference type="ARBA" id="ARBA00023004"/>
    </source>
</evidence>
<evidence type="ECO:0000256" key="3">
    <source>
        <dbReference type="ARBA" id="ARBA00010617"/>
    </source>
</evidence>
<keyword evidence="10" id="KW-0503">Monooxygenase</keyword>
<evidence type="ECO:0000256" key="8">
    <source>
        <dbReference type="ARBA" id="ARBA00023002"/>
    </source>
</evidence>
<feature type="binding site" description="axial binding residue" evidence="12">
    <location>
        <position position="958"/>
    </location>
    <ligand>
        <name>heme</name>
        <dbReference type="ChEBI" id="CHEBI:30413"/>
    </ligand>
    <ligandPart>
        <name>Fe</name>
        <dbReference type="ChEBI" id="CHEBI:18248"/>
    </ligandPart>
</feature>
<evidence type="ECO:0000256" key="1">
    <source>
        <dbReference type="ARBA" id="ARBA00001971"/>
    </source>
</evidence>
<keyword evidence="6 12" id="KW-0479">Metal-binding</keyword>
<dbReference type="Gene3D" id="1.10.630.10">
    <property type="entry name" value="Cytochrome P450"/>
    <property type="match status" value="1"/>
</dbReference>
<keyword evidence="9 12" id="KW-0408">Iron</keyword>
<feature type="transmembrane region" description="Helical" evidence="13">
    <location>
        <begin position="439"/>
        <end position="458"/>
    </location>
</feature>
<dbReference type="PRINTS" id="PR00463">
    <property type="entry name" value="EP450I"/>
</dbReference>
<feature type="transmembrane region" description="Helical" evidence="13">
    <location>
        <begin position="470"/>
        <end position="488"/>
    </location>
</feature>
<comment type="similarity">
    <text evidence="3">Belongs to the cytochrome P450 family.</text>
</comment>
<feature type="transmembrane region" description="Helical" evidence="13">
    <location>
        <begin position="308"/>
        <end position="327"/>
    </location>
</feature>
<evidence type="ECO:0000256" key="6">
    <source>
        <dbReference type="ARBA" id="ARBA00022723"/>
    </source>
</evidence>
<keyword evidence="8" id="KW-0560">Oxidoreductase</keyword>
<keyword evidence="15" id="KW-1185">Reference proteome</keyword>
<dbReference type="CDD" id="cd13965">
    <property type="entry name" value="PT_UbiA_3"/>
    <property type="match status" value="1"/>
</dbReference>
<evidence type="ECO:0000256" key="10">
    <source>
        <dbReference type="ARBA" id="ARBA00023033"/>
    </source>
</evidence>
<keyword evidence="4 12" id="KW-0349">Heme</keyword>
<dbReference type="PANTHER" id="PTHR24305:SF187">
    <property type="entry name" value="P450, PUTATIVE (EUROFUNG)-RELATED"/>
    <property type="match status" value="1"/>
</dbReference>
<dbReference type="AlphaFoldDB" id="A0A9W8TNH7"/>
<organism evidence="14 15">
    <name type="scientific">Xylaria arbuscula</name>
    <dbReference type="NCBI Taxonomy" id="114810"/>
    <lineage>
        <taxon>Eukaryota</taxon>
        <taxon>Fungi</taxon>
        <taxon>Dikarya</taxon>
        <taxon>Ascomycota</taxon>
        <taxon>Pezizomycotina</taxon>
        <taxon>Sordariomycetes</taxon>
        <taxon>Xylariomycetidae</taxon>
        <taxon>Xylariales</taxon>
        <taxon>Xylariaceae</taxon>
        <taxon>Xylaria</taxon>
    </lineage>
</organism>
<dbReference type="EMBL" id="JANPWZ010000300">
    <property type="protein sequence ID" value="KAJ3577852.1"/>
    <property type="molecule type" value="Genomic_DNA"/>
</dbReference>
<dbReference type="GO" id="GO:0016705">
    <property type="term" value="F:oxidoreductase activity, acting on paired donors, with incorporation or reduction of molecular oxygen"/>
    <property type="evidence" value="ECO:0007669"/>
    <property type="project" value="InterPro"/>
</dbReference>
<evidence type="ECO:0000256" key="12">
    <source>
        <dbReference type="PIRSR" id="PIRSR602401-1"/>
    </source>
</evidence>
<name>A0A9W8TNH7_9PEZI</name>
<dbReference type="GO" id="GO:0004497">
    <property type="term" value="F:monooxygenase activity"/>
    <property type="evidence" value="ECO:0007669"/>
    <property type="project" value="UniProtKB-KW"/>
</dbReference>
<dbReference type="SUPFAM" id="SSF48264">
    <property type="entry name" value="Cytochrome P450"/>
    <property type="match status" value="1"/>
</dbReference>
<comment type="caution">
    <text evidence="14">The sequence shown here is derived from an EMBL/GenBank/DDBJ whole genome shotgun (WGS) entry which is preliminary data.</text>
</comment>
<feature type="transmembrane region" description="Helical" evidence="13">
    <location>
        <begin position="508"/>
        <end position="529"/>
    </location>
</feature>
<evidence type="ECO:0000256" key="13">
    <source>
        <dbReference type="SAM" id="Phobius"/>
    </source>
</evidence>
<evidence type="ECO:0000313" key="15">
    <source>
        <dbReference type="Proteomes" id="UP001148614"/>
    </source>
</evidence>
<dbReference type="InterPro" id="IPR001128">
    <property type="entry name" value="Cyt_P450"/>
</dbReference>
<evidence type="ECO:0000256" key="4">
    <source>
        <dbReference type="ARBA" id="ARBA00022617"/>
    </source>
</evidence>
<proteinExistence type="inferred from homology"/>
<evidence type="ECO:0000256" key="11">
    <source>
        <dbReference type="ARBA" id="ARBA00023136"/>
    </source>
</evidence>
<keyword evidence="11 13" id="KW-0472">Membrane</keyword>
<dbReference type="InterPro" id="IPR000537">
    <property type="entry name" value="UbiA_prenyltransferase"/>
</dbReference>
<sequence>MTRVKPGRRLASGVVLKAYRLINLFFYHAYSIWLFTYSDIYTILIPETAFGVLHALWLIENNTSTSFRLTSQDVVKRIPLVMFWVWINLLAIDISNQRTPDSVAEDKYNKPWRTMPSGRWTPKMASYAHKLVYLTALTSSWFVGGLRPCQILLILGFWYNDCGGGNRRVLTRNLLNALGFTSFGLGALEVALDQPLEFAAPTLLNLSGPHLEQWVLILFLAIFSTIQLQDMYDQEGDKSRCRSTLPLQIGDAPARWVNVGLILPWGVICPLYWRCSVPGYAISTLLVCTIAFRAFFLRTARQDRMTFALWCLWITFLYMLPLERVLLEYVTRKYNPCVPGAYTSKELHYGRHNLGHWLGDFVAEWDMQSDGVNVLYGRGLLKRTVLNCVRIFGGVTKPPPFLCQCSELYFPEGNFQSSSPNIMYGLLQAVALASDELTAIKGVLSIGALGVLSHRLYFIHGEHHLQAPSYLKLWMFLSTALISTVFAANVLERGSDLPQAGLDTFRTYSLISLSYFGPLFTSILIYRLFEHRLRHFQGPPLAAVSKFWHLSKVLSASNNDLLDQLYHKYGKIIRTGPQELTIIDPEAFDAIAGARTSCIKSPFYDVMHPYVSVNSIRTKEGHAPRRKRWDEALGLSSQYVPDKQIRVQHYAAQLLRHIKAAGSQPLNMTTSFTHFAFDFMGEMAFGHSFGLTDDLTASTATKELAEVPNLVAQGCYNFFTPVPWVGQISFAFAPYLPLVSASWNKTMAWAAKTCDSRLARFSGGKGDSVDAISGEGDAFARFIRQAARDNDLKSLDRLALYGDAFLITVAGSHTTALTLTMVSYELARNLELQTKLREEITSSGAVRLHRDGGMRFEKFDVATIDKLPFLNGCINESLRLYPAVPTGGIKQTMDKSITICGQVIPPDTIIVAPRWSIGRAESSFERPNEFIPERWTTESHLVKDPRALNGFGIGRHVCPGKQLGLTEIRIVLAMIISNFSWAFAADEKNPTNVADKYLDSYIASVGALNLVFTPIS</sequence>
<protein>
    <recommendedName>
        <fullName evidence="16">Cytochrome P450</fullName>
    </recommendedName>
</protein>
<dbReference type="GO" id="GO:0016020">
    <property type="term" value="C:membrane"/>
    <property type="evidence" value="ECO:0007669"/>
    <property type="project" value="UniProtKB-SubCell"/>
</dbReference>
<dbReference type="Proteomes" id="UP001148614">
    <property type="component" value="Unassembled WGS sequence"/>
</dbReference>
<comment type="subcellular location">
    <subcellularLocation>
        <location evidence="2">Membrane</location>
        <topology evidence="2">Multi-pass membrane protein</topology>
    </subcellularLocation>
</comment>
<accession>A0A9W8TNH7</accession>
<dbReference type="PROSITE" id="PS00086">
    <property type="entry name" value="CYTOCHROME_P450"/>
    <property type="match status" value="1"/>
</dbReference>
<dbReference type="PRINTS" id="PR00385">
    <property type="entry name" value="P450"/>
</dbReference>
<dbReference type="Pfam" id="PF01040">
    <property type="entry name" value="UbiA"/>
    <property type="match status" value="1"/>
</dbReference>
<gene>
    <name evidence="14" type="ORF">NPX13_g2709</name>
</gene>
<keyword evidence="5 13" id="KW-0812">Transmembrane</keyword>
<dbReference type="InterPro" id="IPR036396">
    <property type="entry name" value="Cyt_P450_sf"/>
</dbReference>
<dbReference type="InterPro" id="IPR017972">
    <property type="entry name" value="Cyt_P450_CS"/>
</dbReference>